<dbReference type="EMBL" id="CMVM020000257">
    <property type="status" value="NOT_ANNOTATED_CDS"/>
    <property type="molecule type" value="Genomic_DNA"/>
</dbReference>
<keyword evidence="2" id="KW-1133">Transmembrane helix</keyword>
<feature type="compositionally biased region" description="Low complexity" evidence="1">
    <location>
        <begin position="21"/>
        <end position="37"/>
    </location>
</feature>
<reference evidence="4" key="1">
    <citation type="submission" date="2013-10" db="EMBL/GenBank/DDBJ databases">
        <title>Genome sequencing of Onchocerca volvulus.</title>
        <authorList>
            <person name="Cotton J."/>
            <person name="Tsai J."/>
            <person name="Stanley E."/>
            <person name="Tracey A."/>
            <person name="Holroyd N."/>
            <person name="Lustigman S."/>
            <person name="Berriman M."/>
        </authorList>
    </citation>
    <scope>NUCLEOTIDE SEQUENCE</scope>
</reference>
<keyword evidence="2" id="KW-0812">Transmembrane</keyword>
<dbReference type="AlphaFoldDB" id="A0A8R1U0Y9"/>
<reference evidence="3" key="2">
    <citation type="submission" date="2022-06" db="UniProtKB">
        <authorList>
            <consortium name="EnsemblMetazoa"/>
        </authorList>
    </citation>
    <scope>IDENTIFICATION</scope>
</reference>
<feature type="region of interest" description="Disordered" evidence="1">
    <location>
        <begin position="155"/>
        <end position="178"/>
    </location>
</feature>
<feature type="compositionally biased region" description="Polar residues" evidence="1">
    <location>
        <begin position="155"/>
        <end position="176"/>
    </location>
</feature>
<keyword evidence="4" id="KW-1185">Reference proteome</keyword>
<feature type="region of interest" description="Disordered" evidence="1">
    <location>
        <begin position="1"/>
        <end position="88"/>
    </location>
</feature>
<feature type="compositionally biased region" description="Gly residues" evidence="1">
    <location>
        <begin position="77"/>
        <end position="86"/>
    </location>
</feature>
<dbReference type="OMA" id="TVRYSMA"/>
<evidence type="ECO:0000313" key="4">
    <source>
        <dbReference type="Proteomes" id="UP000024404"/>
    </source>
</evidence>
<dbReference type="Proteomes" id="UP000024404">
    <property type="component" value="Unassembled WGS sequence"/>
</dbReference>
<dbReference type="EnsemblMetazoa" id="OVOC9227.1">
    <property type="protein sequence ID" value="OVOC9227.1"/>
    <property type="gene ID" value="WBGene00246036"/>
</dbReference>
<accession>A0A8R1U0Y9</accession>
<feature type="compositionally biased region" description="Low complexity" evidence="1">
    <location>
        <begin position="50"/>
        <end position="75"/>
    </location>
</feature>
<feature type="transmembrane region" description="Helical" evidence="2">
    <location>
        <begin position="263"/>
        <end position="286"/>
    </location>
</feature>
<evidence type="ECO:0000256" key="1">
    <source>
        <dbReference type="SAM" id="MobiDB-lite"/>
    </source>
</evidence>
<sequence>MENRGFGNMEELARGAPEEIGQLAGGLPPRPQQQPQGSLITAVPQQILGSSSLSSSSPSSIKPSTTATTLPQQTTVEGGGGGGGGARATVRVRQRPHIPPKPQMDVVRYSMANVQESCDWELDTLLGELSALEQQLTIGGDQALLGLPTLPTSVSRESSLNQSKRNSTLSTSVIQHNDTKRIGLQSHTQSHSYTYHDNFVHGSGTAAAISTDCPSPDRDSAFGDSSSTESRNNNRNCRNSAISCSDSCRGSLNTPSPTQQVGLIVYFLIYIIEYFNFFILFISFLII</sequence>
<organism evidence="3 4">
    <name type="scientific">Onchocerca volvulus</name>
    <dbReference type="NCBI Taxonomy" id="6282"/>
    <lineage>
        <taxon>Eukaryota</taxon>
        <taxon>Metazoa</taxon>
        <taxon>Ecdysozoa</taxon>
        <taxon>Nematoda</taxon>
        <taxon>Chromadorea</taxon>
        <taxon>Rhabditida</taxon>
        <taxon>Spirurina</taxon>
        <taxon>Spiruromorpha</taxon>
        <taxon>Filarioidea</taxon>
        <taxon>Onchocercidae</taxon>
        <taxon>Onchocerca</taxon>
    </lineage>
</organism>
<protein>
    <submittedName>
        <fullName evidence="3">Uncharacterized protein</fullName>
    </submittedName>
</protein>
<evidence type="ECO:0000313" key="3">
    <source>
        <dbReference type="EnsemblMetazoa" id="OVOC9227.1"/>
    </source>
</evidence>
<proteinExistence type="predicted"/>
<keyword evidence="2" id="KW-0472">Membrane</keyword>
<evidence type="ECO:0000256" key="2">
    <source>
        <dbReference type="SAM" id="Phobius"/>
    </source>
</evidence>
<name>A0A8R1U0Y9_ONCVO</name>